<accession>A0A391NUJ6</accession>
<feature type="non-terminal residue" evidence="1">
    <location>
        <position position="1"/>
    </location>
</feature>
<comment type="caution">
    <text evidence="1">The sequence shown here is derived from an EMBL/GenBank/DDBJ whole genome shotgun (WGS) entry which is preliminary data.</text>
</comment>
<evidence type="ECO:0000313" key="2">
    <source>
        <dbReference type="Proteomes" id="UP000265618"/>
    </source>
</evidence>
<name>A0A391NUJ6_9EUKA</name>
<dbReference type="Proteomes" id="UP000265618">
    <property type="component" value="Unassembled WGS sequence"/>
</dbReference>
<protein>
    <submittedName>
        <fullName evidence="1">Uncharacterized protein</fullName>
    </submittedName>
</protein>
<evidence type="ECO:0000313" key="1">
    <source>
        <dbReference type="EMBL" id="GCA64835.1"/>
    </source>
</evidence>
<gene>
    <name evidence="1" type="ORF">KIPB_015520</name>
</gene>
<keyword evidence="2" id="KW-1185">Reference proteome</keyword>
<sequence>PRHRLPAAQVVQCVSDMTKDPALGHRVQEWEFSDYSLQ</sequence>
<dbReference type="AlphaFoldDB" id="A0A391NUJ6"/>
<organism evidence="1 2">
    <name type="scientific">Kipferlia bialata</name>
    <dbReference type="NCBI Taxonomy" id="797122"/>
    <lineage>
        <taxon>Eukaryota</taxon>
        <taxon>Metamonada</taxon>
        <taxon>Carpediemonas-like organisms</taxon>
        <taxon>Kipferlia</taxon>
    </lineage>
</organism>
<proteinExistence type="predicted"/>
<dbReference type="EMBL" id="BDIP01008759">
    <property type="protein sequence ID" value="GCA64835.1"/>
    <property type="molecule type" value="Genomic_DNA"/>
</dbReference>
<reference evidence="1 2" key="1">
    <citation type="journal article" date="2018" name="PLoS ONE">
        <title>The draft genome of Kipferlia bialata reveals reductive genome evolution in fornicate parasites.</title>
        <authorList>
            <person name="Tanifuji G."/>
            <person name="Takabayashi S."/>
            <person name="Kume K."/>
            <person name="Takagi M."/>
            <person name="Nakayama T."/>
            <person name="Kamikawa R."/>
            <person name="Inagaki Y."/>
            <person name="Hashimoto T."/>
        </authorList>
    </citation>
    <scope>NUCLEOTIDE SEQUENCE [LARGE SCALE GENOMIC DNA]</scope>
    <source>
        <strain evidence="1">NY0173</strain>
    </source>
</reference>